<organism evidence="12">
    <name type="scientific">Grosmannia clavigera (strain kw1407 / UAMH 11150)</name>
    <name type="common">Blue stain fungus</name>
    <name type="synonym">Graphiocladiella clavigera</name>
    <dbReference type="NCBI Taxonomy" id="655863"/>
    <lineage>
        <taxon>Eukaryota</taxon>
        <taxon>Fungi</taxon>
        <taxon>Dikarya</taxon>
        <taxon>Ascomycota</taxon>
        <taxon>Pezizomycotina</taxon>
        <taxon>Sordariomycetes</taxon>
        <taxon>Sordariomycetidae</taxon>
        <taxon>Ophiostomatales</taxon>
        <taxon>Ophiostomataceae</taxon>
        <taxon>Leptographium</taxon>
    </lineage>
</organism>
<evidence type="ECO:0000313" key="12">
    <source>
        <dbReference type="Proteomes" id="UP000007796"/>
    </source>
</evidence>
<name>F0XSV6_GROCL</name>
<evidence type="ECO:0000256" key="4">
    <source>
        <dbReference type="ARBA" id="ARBA00022989"/>
    </source>
</evidence>
<dbReference type="EMBL" id="GL629997">
    <property type="protein sequence ID" value="EFW99190.1"/>
    <property type="molecule type" value="Genomic_DNA"/>
</dbReference>
<dbReference type="PANTHER" id="PTHR33365">
    <property type="entry name" value="YALI0B05434P"/>
    <property type="match status" value="1"/>
</dbReference>
<dbReference type="GeneID" id="25978953"/>
<evidence type="ECO:0000313" key="11">
    <source>
        <dbReference type="EMBL" id="EFW99190.1"/>
    </source>
</evidence>
<keyword evidence="3 10" id="KW-0812">Transmembrane</keyword>
<sequence length="208" mass="23853">MIFLKSLPPQARGLSLGLLAVLSICLVLNLGAFVFHLRILTRGTRKHTYLEGDRPHALQLRLRTLQAHFHDDDEHYEIDGAAAKFEWRSIRPPGRGFVFLGEERLPFGVSMWHQIHCLDHIRGVLVNGDDGSDHTAHCFHYLRQAILCAADTTLEPGGRAMKLPNGDIVAPDHGDVHMCRDWRQVYDWMADQYKLWTPDMFERFNETS</sequence>
<dbReference type="GO" id="GO:0016491">
    <property type="term" value="F:oxidoreductase activity"/>
    <property type="evidence" value="ECO:0007669"/>
    <property type="project" value="UniProtKB-KW"/>
</dbReference>
<keyword evidence="4 10" id="KW-1133">Transmembrane helix</keyword>
<gene>
    <name evidence="11" type="ORF">CMQ_5611</name>
</gene>
<dbReference type="GO" id="GO:0016020">
    <property type="term" value="C:membrane"/>
    <property type="evidence" value="ECO:0007669"/>
    <property type="project" value="UniProtKB-SubCell"/>
</dbReference>
<evidence type="ECO:0000256" key="7">
    <source>
        <dbReference type="ARBA" id="ARBA00023136"/>
    </source>
</evidence>
<evidence type="ECO:0000256" key="9">
    <source>
        <dbReference type="ARBA" id="ARBA00035112"/>
    </source>
</evidence>
<dbReference type="Pfam" id="PF11807">
    <property type="entry name" value="UstYa"/>
    <property type="match status" value="1"/>
</dbReference>
<evidence type="ECO:0008006" key="13">
    <source>
        <dbReference type="Google" id="ProtNLM"/>
    </source>
</evidence>
<comment type="subcellular location">
    <subcellularLocation>
        <location evidence="1">Membrane</location>
        <topology evidence="1">Single-pass membrane protein</topology>
    </subcellularLocation>
</comment>
<protein>
    <recommendedName>
        <fullName evidence="13">Oxidase ustYa</fullName>
    </recommendedName>
</protein>
<evidence type="ECO:0000256" key="8">
    <source>
        <dbReference type="ARBA" id="ARBA00023180"/>
    </source>
</evidence>
<dbReference type="eggNOG" id="ENOG502SNY2">
    <property type="taxonomic scope" value="Eukaryota"/>
</dbReference>
<evidence type="ECO:0000256" key="1">
    <source>
        <dbReference type="ARBA" id="ARBA00004167"/>
    </source>
</evidence>
<keyword evidence="6" id="KW-0843">Virulence</keyword>
<comment type="pathway">
    <text evidence="2">Mycotoxin biosynthesis.</text>
</comment>
<keyword evidence="12" id="KW-1185">Reference proteome</keyword>
<feature type="transmembrane region" description="Helical" evidence="10">
    <location>
        <begin position="14"/>
        <end position="37"/>
    </location>
</feature>
<keyword evidence="7 10" id="KW-0472">Membrane</keyword>
<reference evidence="11 12" key="1">
    <citation type="journal article" date="2011" name="Proc. Natl. Acad. Sci. U.S.A.">
        <title>Genome and transcriptome analyses of the mountain pine beetle-fungal symbiont Grosmannia clavigera, a lodgepole pine pathogen.</title>
        <authorList>
            <person name="DiGuistini S."/>
            <person name="Wang Y."/>
            <person name="Liao N.Y."/>
            <person name="Taylor G."/>
            <person name="Tanguay P."/>
            <person name="Feau N."/>
            <person name="Henrissat B."/>
            <person name="Chan S.K."/>
            <person name="Hesse-Orce U."/>
            <person name="Alamouti S.M."/>
            <person name="Tsui C.K.M."/>
            <person name="Docking R.T."/>
            <person name="Levasseur A."/>
            <person name="Haridas S."/>
            <person name="Robertson G."/>
            <person name="Birol I."/>
            <person name="Holt R.A."/>
            <person name="Marra M.A."/>
            <person name="Hamelin R.C."/>
            <person name="Hirst M."/>
            <person name="Jones S.J.M."/>
            <person name="Bohlmann J."/>
            <person name="Breuil C."/>
        </authorList>
    </citation>
    <scope>NUCLEOTIDE SEQUENCE [LARGE SCALE GENOMIC DNA]</scope>
    <source>
        <strain evidence="12">kw1407 / UAMH 11150</strain>
    </source>
</reference>
<dbReference type="InterPro" id="IPR021765">
    <property type="entry name" value="UstYa-like"/>
</dbReference>
<dbReference type="AlphaFoldDB" id="F0XSV6"/>
<evidence type="ECO:0000256" key="5">
    <source>
        <dbReference type="ARBA" id="ARBA00023002"/>
    </source>
</evidence>
<dbReference type="GO" id="GO:0043386">
    <property type="term" value="P:mycotoxin biosynthetic process"/>
    <property type="evidence" value="ECO:0007669"/>
    <property type="project" value="InterPro"/>
</dbReference>
<evidence type="ECO:0000256" key="6">
    <source>
        <dbReference type="ARBA" id="ARBA00023026"/>
    </source>
</evidence>
<evidence type="ECO:0000256" key="3">
    <source>
        <dbReference type="ARBA" id="ARBA00022692"/>
    </source>
</evidence>
<dbReference type="HOGENOM" id="CLU_042941_8_2_1"/>
<keyword evidence="5" id="KW-0560">Oxidoreductase</keyword>
<dbReference type="OrthoDB" id="3687641at2759"/>
<keyword evidence="8" id="KW-0325">Glycoprotein</keyword>
<proteinExistence type="inferred from homology"/>
<dbReference type="RefSeq" id="XP_014168673.1">
    <property type="nucleotide sequence ID" value="XM_014313198.1"/>
</dbReference>
<accession>F0XSV6</accession>
<dbReference type="Proteomes" id="UP000007796">
    <property type="component" value="Unassembled WGS sequence"/>
</dbReference>
<dbReference type="PANTHER" id="PTHR33365:SF11">
    <property type="entry name" value="TAT PATHWAY SIGNAL SEQUENCE"/>
    <property type="match status" value="1"/>
</dbReference>
<evidence type="ECO:0000256" key="2">
    <source>
        <dbReference type="ARBA" id="ARBA00004685"/>
    </source>
</evidence>
<comment type="similarity">
    <text evidence="9">Belongs to the ustYa family.</text>
</comment>
<dbReference type="InParanoid" id="F0XSV6"/>
<dbReference type="STRING" id="655863.F0XSV6"/>
<evidence type="ECO:0000256" key="10">
    <source>
        <dbReference type="SAM" id="Phobius"/>
    </source>
</evidence>